<reference evidence="5" key="1">
    <citation type="submission" date="2017-02" db="UniProtKB">
        <authorList>
            <consortium name="WormBaseParasite"/>
        </authorList>
    </citation>
    <scope>IDENTIFICATION</scope>
</reference>
<name>A0A0N4UQ65_DRAME</name>
<proteinExistence type="predicted"/>
<evidence type="ECO:0000313" key="2">
    <source>
        <dbReference type="EMBL" id="VDN53684.1"/>
    </source>
</evidence>
<sequence length="109" mass="12875">MKLAVDCGTSKELLEYDKKCSSRVENLSPSEKSLTWRLALEYENARLMQLLDDERKALHDEEVVRTLATRMFEEERQIRENLEAKLNELMVKEKDRTKEESKNQNENSP</sequence>
<dbReference type="EMBL" id="UYYG01000163">
    <property type="protein sequence ID" value="VDN53684.1"/>
    <property type="molecule type" value="Genomic_DNA"/>
</dbReference>
<dbReference type="Proteomes" id="UP000038040">
    <property type="component" value="Unplaced"/>
</dbReference>
<dbReference type="WBParaSite" id="DME_0001013501-mRNA-1">
    <property type="protein sequence ID" value="DME_0001013501-mRNA-1"/>
    <property type="gene ID" value="DME_0001013501"/>
</dbReference>
<gene>
    <name evidence="2" type="ORF">DME_LOCUS3657</name>
</gene>
<evidence type="ECO:0000256" key="1">
    <source>
        <dbReference type="SAM" id="MobiDB-lite"/>
    </source>
</evidence>
<dbReference type="Proteomes" id="UP000274756">
    <property type="component" value="Unassembled WGS sequence"/>
</dbReference>
<keyword evidence="4" id="KW-1185">Reference proteome</keyword>
<dbReference type="AlphaFoldDB" id="A0A0N4UQ65"/>
<evidence type="ECO:0000313" key="5">
    <source>
        <dbReference type="WBParaSite" id="DME_0001013501-mRNA-1"/>
    </source>
</evidence>
<evidence type="ECO:0000313" key="4">
    <source>
        <dbReference type="Proteomes" id="UP000274756"/>
    </source>
</evidence>
<evidence type="ECO:0000313" key="3">
    <source>
        <dbReference type="Proteomes" id="UP000038040"/>
    </source>
</evidence>
<dbReference type="STRING" id="318479.A0A0N4UQ65"/>
<feature type="compositionally biased region" description="Basic and acidic residues" evidence="1">
    <location>
        <begin position="90"/>
        <end position="103"/>
    </location>
</feature>
<organism evidence="3 5">
    <name type="scientific">Dracunculus medinensis</name>
    <name type="common">Guinea worm</name>
    <dbReference type="NCBI Taxonomy" id="318479"/>
    <lineage>
        <taxon>Eukaryota</taxon>
        <taxon>Metazoa</taxon>
        <taxon>Ecdysozoa</taxon>
        <taxon>Nematoda</taxon>
        <taxon>Chromadorea</taxon>
        <taxon>Rhabditida</taxon>
        <taxon>Spirurina</taxon>
        <taxon>Dracunculoidea</taxon>
        <taxon>Dracunculidae</taxon>
        <taxon>Dracunculus</taxon>
    </lineage>
</organism>
<reference evidence="2 4" key="2">
    <citation type="submission" date="2018-11" db="EMBL/GenBank/DDBJ databases">
        <authorList>
            <consortium name="Pathogen Informatics"/>
        </authorList>
    </citation>
    <scope>NUCLEOTIDE SEQUENCE [LARGE SCALE GENOMIC DNA]</scope>
</reference>
<accession>A0A0N4UQ65</accession>
<protein>
    <submittedName>
        <fullName evidence="2 5">Uncharacterized protein</fullName>
    </submittedName>
</protein>
<dbReference type="OrthoDB" id="5797166at2759"/>
<feature type="region of interest" description="Disordered" evidence="1">
    <location>
        <begin position="90"/>
        <end position="109"/>
    </location>
</feature>